<reference evidence="2" key="1">
    <citation type="submission" date="2023-03" db="EMBL/GenBank/DDBJ databases">
        <title>Massive genome expansion in bonnet fungi (Mycena s.s.) driven by repeated elements and novel gene families across ecological guilds.</title>
        <authorList>
            <consortium name="Lawrence Berkeley National Laboratory"/>
            <person name="Harder C.B."/>
            <person name="Miyauchi S."/>
            <person name="Viragh M."/>
            <person name="Kuo A."/>
            <person name="Thoen E."/>
            <person name="Andreopoulos B."/>
            <person name="Lu D."/>
            <person name="Skrede I."/>
            <person name="Drula E."/>
            <person name="Henrissat B."/>
            <person name="Morin E."/>
            <person name="Kohler A."/>
            <person name="Barry K."/>
            <person name="LaButti K."/>
            <person name="Morin E."/>
            <person name="Salamov A."/>
            <person name="Lipzen A."/>
            <person name="Mereny Z."/>
            <person name="Hegedus B."/>
            <person name="Baldrian P."/>
            <person name="Stursova M."/>
            <person name="Weitz H."/>
            <person name="Taylor A."/>
            <person name="Grigoriev I.V."/>
            <person name="Nagy L.G."/>
            <person name="Martin F."/>
            <person name="Kauserud H."/>
        </authorList>
    </citation>
    <scope>NUCLEOTIDE SEQUENCE</scope>
    <source>
        <strain evidence="2">9144</strain>
    </source>
</reference>
<evidence type="ECO:0000256" key="1">
    <source>
        <dbReference type="SAM" id="MobiDB-lite"/>
    </source>
</evidence>
<comment type="caution">
    <text evidence="2">The sequence shown here is derived from an EMBL/GenBank/DDBJ whole genome shotgun (WGS) entry which is preliminary data.</text>
</comment>
<dbReference type="EMBL" id="JARJCW010000204">
    <property type="protein sequence ID" value="KAJ7186326.1"/>
    <property type="molecule type" value="Genomic_DNA"/>
</dbReference>
<feature type="region of interest" description="Disordered" evidence="1">
    <location>
        <begin position="96"/>
        <end position="115"/>
    </location>
</feature>
<sequence length="209" mass="22014">MSGFSRQTLQGGSAQPHSGLDSSTASLLGCLFCLPPVSSFVRFCLSATLRVHVPSDVDLPNAPNARPPCLLSWSPVLLHLPPLHTPSKHRAVSAVSTSPQPVVTPPWTAPPGSRHPLARDRCPTRLWRVHPPPSSQVSSEFNDVLPAMSPLLRSNGPRNGGVPQGTVGGDTVPLFWSAIGARASFSPTVGWSFARASVWAAEALPVSGT</sequence>
<dbReference type="AlphaFoldDB" id="A0AAD6UP27"/>
<evidence type="ECO:0000313" key="2">
    <source>
        <dbReference type="EMBL" id="KAJ7186326.1"/>
    </source>
</evidence>
<dbReference type="Proteomes" id="UP001219525">
    <property type="component" value="Unassembled WGS sequence"/>
</dbReference>
<gene>
    <name evidence="2" type="ORF">GGX14DRAFT_409218</name>
</gene>
<keyword evidence="3" id="KW-1185">Reference proteome</keyword>
<organism evidence="2 3">
    <name type="scientific">Mycena pura</name>
    <dbReference type="NCBI Taxonomy" id="153505"/>
    <lineage>
        <taxon>Eukaryota</taxon>
        <taxon>Fungi</taxon>
        <taxon>Dikarya</taxon>
        <taxon>Basidiomycota</taxon>
        <taxon>Agaricomycotina</taxon>
        <taxon>Agaricomycetes</taxon>
        <taxon>Agaricomycetidae</taxon>
        <taxon>Agaricales</taxon>
        <taxon>Marasmiineae</taxon>
        <taxon>Mycenaceae</taxon>
        <taxon>Mycena</taxon>
    </lineage>
</organism>
<accession>A0AAD6UP27</accession>
<evidence type="ECO:0000313" key="3">
    <source>
        <dbReference type="Proteomes" id="UP001219525"/>
    </source>
</evidence>
<proteinExistence type="predicted"/>
<protein>
    <submittedName>
        <fullName evidence="2">Uncharacterized protein</fullName>
    </submittedName>
</protein>
<name>A0AAD6UP27_9AGAR</name>